<proteinExistence type="inferred from homology"/>
<evidence type="ECO:0000313" key="13">
    <source>
        <dbReference type="EMBL" id="KAF3202478.1"/>
    </source>
</evidence>
<dbReference type="InterPro" id="IPR051879">
    <property type="entry name" value="C2H2-ZF_Maturation_Protein"/>
</dbReference>
<keyword evidence="4" id="KW-0690">Ribosome biogenesis</keyword>
<dbReference type="InterPro" id="IPR003604">
    <property type="entry name" value="Matrin/U1-like-C_Znf_C2H2"/>
</dbReference>
<dbReference type="SMART" id="SM00451">
    <property type="entry name" value="ZnF_U1"/>
    <property type="match status" value="1"/>
</dbReference>
<dbReference type="AlphaFoldDB" id="A0A6G1M6S9"/>
<name>A0A6G1M6S9_ORBOL</name>
<dbReference type="InterPro" id="IPR036236">
    <property type="entry name" value="Znf_C2H2_sf"/>
</dbReference>
<evidence type="ECO:0000256" key="6">
    <source>
        <dbReference type="ARBA" id="ARBA00022771"/>
    </source>
</evidence>
<evidence type="ECO:0000313" key="12">
    <source>
        <dbReference type="EMBL" id="KAF3191629.1"/>
    </source>
</evidence>
<keyword evidence="7" id="KW-0862">Zinc</keyword>
<evidence type="ECO:0000313" key="16">
    <source>
        <dbReference type="Proteomes" id="UP000479691"/>
    </source>
</evidence>
<dbReference type="Gene3D" id="3.30.160.60">
    <property type="entry name" value="Classic Zinc Finger"/>
    <property type="match status" value="1"/>
</dbReference>
<feature type="region of interest" description="Disordered" evidence="10">
    <location>
        <begin position="130"/>
        <end position="153"/>
    </location>
</feature>
<dbReference type="GO" id="GO:0003676">
    <property type="term" value="F:nucleic acid binding"/>
    <property type="evidence" value="ECO:0007669"/>
    <property type="project" value="InterPro"/>
</dbReference>
<dbReference type="PANTHER" id="PTHR46095:SF1">
    <property type="entry name" value="ZINC FINGER PROTEIN 593"/>
    <property type="match status" value="1"/>
</dbReference>
<dbReference type="PROSITE" id="PS00028">
    <property type="entry name" value="ZINC_FINGER_C2H2_1"/>
    <property type="match status" value="1"/>
</dbReference>
<dbReference type="EMBL" id="JAABOE010000003">
    <property type="protein sequence ID" value="KAF3191629.1"/>
    <property type="molecule type" value="Genomic_DNA"/>
</dbReference>
<dbReference type="GO" id="GO:0008270">
    <property type="term" value="F:zinc ion binding"/>
    <property type="evidence" value="ECO:0007669"/>
    <property type="project" value="UniProtKB-KW"/>
</dbReference>
<feature type="domain" description="C2H2-type" evidence="11">
    <location>
        <begin position="49"/>
        <end position="71"/>
    </location>
</feature>
<evidence type="ECO:0000256" key="9">
    <source>
        <dbReference type="ARBA" id="ARBA00038064"/>
    </source>
</evidence>
<dbReference type="InterPro" id="IPR013087">
    <property type="entry name" value="Znf_C2H2_type"/>
</dbReference>
<keyword evidence="5" id="KW-0479">Metal-binding</keyword>
<evidence type="ECO:0000256" key="1">
    <source>
        <dbReference type="ARBA" id="ARBA00004123"/>
    </source>
</evidence>
<evidence type="ECO:0000256" key="7">
    <source>
        <dbReference type="ARBA" id="ARBA00022833"/>
    </source>
</evidence>
<dbReference type="SUPFAM" id="SSF57667">
    <property type="entry name" value="beta-beta-alpha zinc fingers"/>
    <property type="match status" value="1"/>
</dbReference>
<dbReference type="EMBL" id="WIPF01000009">
    <property type="protein sequence ID" value="KAF3230183.1"/>
    <property type="molecule type" value="Genomic_DNA"/>
</dbReference>
<accession>A0A6G1M6S9</accession>
<keyword evidence="6" id="KW-0863">Zinc-finger</keyword>
<evidence type="ECO:0000256" key="10">
    <source>
        <dbReference type="SAM" id="MobiDB-lite"/>
    </source>
</evidence>
<comment type="subcellular location">
    <subcellularLocation>
        <location evidence="2">Cytoplasm</location>
    </subcellularLocation>
    <subcellularLocation>
        <location evidence="1">Nucleus</location>
    </subcellularLocation>
</comment>
<evidence type="ECO:0000256" key="8">
    <source>
        <dbReference type="ARBA" id="ARBA00023242"/>
    </source>
</evidence>
<dbReference type="PANTHER" id="PTHR46095">
    <property type="entry name" value="ZINC FINGER PROTEIN 593"/>
    <property type="match status" value="1"/>
</dbReference>
<dbReference type="InterPro" id="IPR022755">
    <property type="entry name" value="Znf_C2H2_jaz"/>
</dbReference>
<dbReference type="EMBL" id="WIWS01000145">
    <property type="protein sequence ID" value="KAF3202478.1"/>
    <property type="molecule type" value="Genomic_DNA"/>
</dbReference>
<reference evidence="15 16" key="1">
    <citation type="submission" date="2019-06" db="EMBL/GenBank/DDBJ databases">
        <authorList>
            <person name="Palmer J.M."/>
        </authorList>
    </citation>
    <scope>NUCLEOTIDE SEQUENCE [LARGE SCALE GENOMIC DNA]</scope>
    <source>
        <strain evidence="13 15">TWF106</strain>
        <strain evidence="14 17">TWF191</strain>
        <strain evidence="12 16">TWF788</strain>
    </source>
</reference>
<dbReference type="Proteomes" id="UP000472727">
    <property type="component" value="Unassembled WGS sequence"/>
</dbReference>
<sequence length="168" mass="19050">MGPQRLMKTRNRTRDLDQISSDILQPRRLEQHLSTLPLEELPALGQLYCTPCARFLESQHALAHHQRSKTHKKRLKLLREPAYSHEEANAAIGQGTDNGIAAFRVNPEDVINRVSRDRILALKKASTATTGRADSLGSEMDVEVEHHQQMDVPPQLVQQIYDDDDNDL</sequence>
<evidence type="ECO:0000256" key="5">
    <source>
        <dbReference type="ARBA" id="ARBA00022723"/>
    </source>
</evidence>
<evidence type="ECO:0000256" key="4">
    <source>
        <dbReference type="ARBA" id="ARBA00022517"/>
    </source>
</evidence>
<keyword evidence="3" id="KW-0963">Cytoplasm</keyword>
<dbReference type="Proteomes" id="UP000479691">
    <property type="component" value="Unassembled WGS sequence"/>
</dbReference>
<evidence type="ECO:0000313" key="17">
    <source>
        <dbReference type="Proteomes" id="UP000483672"/>
    </source>
</evidence>
<gene>
    <name evidence="13" type="primary">BUD20</name>
    <name evidence="13" type="ORF">TWF106_002392</name>
    <name evidence="14" type="ORF">TWF191_010881</name>
    <name evidence="12" type="ORF">TWF788_006224</name>
</gene>
<organism evidence="13 15">
    <name type="scientific">Orbilia oligospora</name>
    <name type="common">Nematode-trapping fungus</name>
    <name type="synonym">Arthrobotrys oligospora</name>
    <dbReference type="NCBI Taxonomy" id="2813651"/>
    <lineage>
        <taxon>Eukaryota</taxon>
        <taxon>Fungi</taxon>
        <taxon>Dikarya</taxon>
        <taxon>Ascomycota</taxon>
        <taxon>Pezizomycotina</taxon>
        <taxon>Orbiliomycetes</taxon>
        <taxon>Orbiliales</taxon>
        <taxon>Orbiliaceae</taxon>
        <taxon>Orbilia</taxon>
    </lineage>
</organism>
<evidence type="ECO:0000259" key="11">
    <source>
        <dbReference type="PROSITE" id="PS00028"/>
    </source>
</evidence>
<evidence type="ECO:0000313" key="14">
    <source>
        <dbReference type="EMBL" id="KAF3230183.1"/>
    </source>
</evidence>
<evidence type="ECO:0000256" key="3">
    <source>
        <dbReference type="ARBA" id="ARBA00022490"/>
    </source>
</evidence>
<evidence type="ECO:0000313" key="15">
    <source>
        <dbReference type="Proteomes" id="UP000472727"/>
    </source>
</evidence>
<protein>
    <submittedName>
        <fullName evidence="13">Bud site selection protein 20</fullName>
    </submittedName>
</protein>
<comment type="caution">
    <text evidence="13">The sequence shown here is derived from an EMBL/GenBank/DDBJ whole genome shotgun (WGS) entry which is preliminary data.</text>
</comment>
<evidence type="ECO:0000256" key="2">
    <source>
        <dbReference type="ARBA" id="ARBA00004496"/>
    </source>
</evidence>
<comment type="similarity">
    <text evidence="9">Belongs to the ZNF593/BUD20 C2H2-type zinc-finger protein family.</text>
</comment>
<dbReference type="Proteomes" id="UP000483672">
    <property type="component" value="Unassembled WGS sequence"/>
</dbReference>
<dbReference type="Pfam" id="PF12171">
    <property type="entry name" value="zf-C2H2_jaz"/>
    <property type="match status" value="1"/>
</dbReference>
<keyword evidence="8" id="KW-0539">Nucleus</keyword>